<feature type="transmembrane region" description="Helical" evidence="12">
    <location>
        <begin position="318"/>
        <end position="344"/>
    </location>
</feature>
<feature type="transmembrane region" description="Helical" evidence="12">
    <location>
        <begin position="115"/>
        <end position="135"/>
    </location>
</feature>
<sequence length="1349" mass="140121">MNSTVDYFTRVDNPYAYNWCIVPESSYDVVLFGGLAVVLACMLHGKLASLMVLLAGAALAGLAWPFNLRQLGNSLAIWLGINPWQLFFYIFLPPLLLDAAVRIDWYMFRKVMVQVVTMAFLVVGAGCALMVPIMLHLLRLKDSGWNWLHACMFGAIVASTDAVAIVSIMKTSGGPKRLRIILEGESLLNDASGLTLFEVFFHQVILYAQNPEAGEQPVGEVVGHVVLMVLQFGVIGFFLGYFFGWLTRAMLRVMRRFGAGRDQEVALTLAMAYLAYWITGSPCKGSGVVAVAVMGLYGAAKNKWDISVKAESEGTFDGFWETLAFIVNAMVFAYAGAATVNFFIRSSFNLYTGNEYTRRELWRTLWMLPIIYVILMVMRFVLTLAFRPLFKAIRGDLTLRDCSFLTMAGLRGAASLIMGQAVVTEVAYQTDLVVKSELVFWTAGFVLLTLLINAPLLPWVLRVTGLSAIPEKQLARRRRAVAALADHTASAIEQLRAEEEEMLTGVDWAHVQRFCDFTQKLTAFGQSLEHPKGPPLLHRLAACCGRAWGTTPRGAARGGLFGTLARKLGLAPPREPPSAAPDADLAGRGAGAQPSFSKAASFNGTSGAAAPAHDGAADGGGGLFHWPFRSGAGGLHATIEEHHEEGLGHHSDDDGGGGHEGQDGGHGHHPYRQEGIPVRVIGSGAAAPAPPQPSEAPSVSASGVSRDSLTRPSLPPGLLMEMLPVFGETRPDQIDVLQQECPLAGKTRFGLGGQGADRRRSGPSIEERKAGGAGGSAAPPPAVPPPAALPSWGMGGSGTGAGGAAVATAADGEAGVAGDAYSAALLARSARSKTVQAQAAAAAAAKPKGSLLRGLATRSASPYFVGGGPGASADGGLPSAAAAPAGASALSPPPSAPLIPSGRTALSVSGALATGGGSGHGGGAAAAGRASVAAAPLQSGALASDPTERALGRPSRGLASRSVTMASAYGGADASHASGGSPASTAAAAAPRPFGYGGGAAGGRSAGDLAGAEAGSETEAPSLRSLATRSVGMPGGGLAPPLAPVLSGEPLPRALPALSRASTGAGGAPHMAPIAPALGRISTGLAATYAGGAAGPGGAPRRGNLHAQSVPLSKLARSSRPAGAAEGGLPSRSPPLSTTSPVSVLGRRSLNDDGNGAKGADGRPSSECYEDAGHAEELADARTWLVSGLKRYFHGKRMQGLLSARALRILDFGCDTLLDDPYKPLALWEIIERDATSTWVVNTATYGLFWVRRASVWLMHPRLGRAGRVLGAPLRLLASVLQRPLNKVLLLGVEVAMEYLMGLTSSPYVHWLQASDVWGALNGEITCETVAVMQWLMDREVEAPERYSA</sequence>
<feature type="region of interest" description="Disordered" evidence="11">
    <location>
        <begin position="746"/>
        <end position="804"/>
    </location>
</feature>
<evidence type="ECO:0000256" key="7">
    <source>
        <dbReference type="ARBA" id="ARBA00023136"/>
    </source>
</evidence>
<feature type="compositionally biased region" description="Basic and acidic residues" evidence="11">
    <location>
        <begin position="646"/>
        <end position="666"/>
    </location>
</feature>
<feature type="transmembrane region" description="Helical" evidence="12">
    <location>
        <begin position="86"/>
        <end position="103"/>
    </location>
</feature>
<feature type="non-terminal residue" evidence="14">
    <location>
        <position position="1349"/>
    </location>
</feature>
<dbReference type="Gene3D" id="6.10.140.1330">
    <property type="match status" value="1"/>
</dbReference>
<comment type="catalytic activity">
    <reaction evidence="9">
        <text>Na(+)(in) + H(+)(out) = Na(+)(out) + H(+)(in)</text>
        <dbReference type="Rhea" id="RHEA:29419"/>
        <dbReference type="ChEBI" id="CHEBI:15378"/>
        <dbReference type="ChEBI" id="CHEBI:29101"/>
    </reaction>
</comment>
<keyword evidence="2" id="KW-0813">Transport</keyword>
<accession>A0A0D2LLR7</accession>
<dbReference type="Pfam" id="PF00999">
    <property type="entry name" value="Na_H_Exchanger"/>
    <property type="match status" value="1"/>
</dbReference>
<dbReference type="GeneID" id="25726776"/>
<feature type="transmembrane region" description="Helical" evidence="12">
    <location>
        <begin position="438"/>
        <end position="461"/>
    </location>
</feature>
<feature type="compositionally biased region" description="Polar residues" evidence="11">
    <location>
        <begin position="594"/>
        <end position="606"/>
    </location>
</feature>
<evidence type="ECO:0000256" key="6">
    <source>
        <dbReference type="ARBA" id="ARBA00023065"/>
    </source>
</evidence>
<dbReference type="EMBL" id="KK100274">
    <property type="protein sequence ID" value="KIZ07314.1"/>
    <property type="molecule type" value="Genomic_DNA"/>
</dbReference>
<dbReference type="GO" id="GO:0005886">
    <property type="term" value="C:plasma membrane"/>
    <property type="evidence" value="ECO:0007669"/>
    <property type="project" value="TreeGrafter"/>
</dbReference>
<proteinExistence type="predicted"/>
<evidence type="ECO:0000256" key="10">
    <source>
        <dbReference type="ARBA" id="ARBA00047912"/>
    </source>
</evidence>
<evidence type="ECO:0000256" key="3">
    <source>
        <dbReference type="ARBA" id="ARBA00022692"/>
    </source>
</evidence>
<evidence type="ECO:0000256" key="11">
    <source>
        <dbReference type="SAM" id="MobiDB-lite"/>
    </source>
</evidence>
<feature type="compositionally biased region" description="Low complexity" evidence="11">
    <location>
        <begin position="881"/>
        <end position="890"/>
    </location>
</feature>
<feature type="region of interest" description="Disordered" evidence="11">
    <location>
        <begin position="1112"/>
        <end position="1169"/>
    </location>
</feature>
<evidence type="ECO:0000256" key="2">
    <source>
        <dbReference type="ARBA" id="ARBA00022448"/>
    </source>
</evidence>
<feature type="transmembrane region" description="Helical" evidence="12">
    <location>
        <begin position="147"/>
        <end position="166"/>
    </location>
</feature>
<keyword evidence="5" id="KW-0915">Sodium</keyword>
<dbReference type="GO" id="GO:0015385">
    <property type="term" value="F:sodium:proton antiporter activity"/>
    <property type="evidence" value="ECO:0007669"/>
    <property type="project" value="InterPro"/>
</dbReference>
<dbReference type="InterPro" id="IPR006153">
    <property type="entry name" value="Cation/H_exchanger_TM"/>
</dbReference>
<keyword evidence="6" id="KW-0406">Ion transport</keyword>
<evidence type="ECO:0000313" key="15">
    <source>
        <dbReference type="Proteomes" id="UP000054498"/>
    </source>
</evidence>
<evidence type="ECO:0000256" key="4">
    <source>
        <dbReference type="ARBA" id="ARBA00022989"/>
    </source>
</evidence>
<reference evidence="14 15" key="1">
    <citation type="journal article" date="2013" name="BMC Genomics">
        <title>Reconstruction of the lipid metabolism for the microalga Monoraphidium neglectum from its genome sequence reveals characteristics suitable for biofuel production.</title>
        <authorList>
            <person name="Bogen C."/>
            <person name="Al-Dilaimi A."/>
            <person name="Albersmeier A."/>
            <person name="Wichmann J."/>
            <person name="Grundmann M."/>
            <person name="Rupp O."/>
            <person name="Lauersen K.J."/>
            <person name="Blifernez-Klassen O."/>
            <person name="Kalinowski J."/>
            <person name="Goesmann A."/>
            <person name="Mussgnug J.H."/>
            <person name="Kruse O."/>
        </authorList>
    </citation>
    <scope>NUCLEOTIDE SEQUENCE [LARGE SCALE GENOMIC DNA]</scope>
    <source>
        <strain evidence="14 15">SAG 48.87</strain>
    </source>
</reference>
<dbReference type="GO" id="GO:0051453">
    <property type="term" value="P:regulation of intracellular pH"/>
    <property type="evidence" value="ECO:0007669"/>
    <property type="project" value="TreeGrafter"/>
</dbReference>
<comment type="catalytic activity">
    <reaction evidence="10">
        <text>K(+)(in) + H(+)(out) = K(+)(out) + H(+)(in)</text>
        <dbReference type="Rhea" id="RHEA:29467"/>
        <dbReference type="ChEBI" id="CHEBI:15378"/>
        <dbReference type="ChEBI" id="CHEBI:29103"/>
    </reaction>
</comment>
<dbReference type="InterPro" id="IPR018422">
    <property type="entry name" value="Cation/H_exchanger_CPA1"/>
</dbReference>
<gene>
    <name evidence="14" type="ORF">MNEG_0658</name>
</gene>
<keyword evidence="3 12" id="KW-0812">Transmembrane</keyword>
<dbReference type="Proteomes" id="UP000054498">
    <property type="component" value="Unassembled WGS sequence"/>
</dbReference>
<dbReference type="RefSeq" id="XP_013906333.1">
    <property type="nucleotide sequence ID" value="XM_014050879.1"/>
</dbReference>
<feature type="transmembrane region" description="Helical" evidence="12">
    <location>
        <begin position="365"/>
        <end position="386"/>
    </location>
</feature>
<organism evidence="14 15">
    <name type="scientific">Monoraphidium neglectum</name>
    <dbReference type="NCBI Taxonomy" id="145388"/>
    <lineage>
        <taxon>Eukaryota</taxon>
        <taxon>Viridiplantae</taxon>
        <taxon>Chlorophyta</taxon>
        <taxon>core chlorophytes</taxon>
        <taxon>Chlorophyceae</taxon>
        <taxon>CS clade</taxon>
        <taxon>Sphaeropleales</taxon>
        <taxon>Selenastraceae</taxon>
        <taxon>Monoraphidium</taxon>
    </lineage>
</organism>
<evidence type="ECO:0000256" key="9">
    <source>
        <dbReference type="ARBA" id="ARBA00047524"/>
    </source>
</evidence>
<dbReference type="OrthoDB" id="441412at2759"/>
<feature type="transmembrane region" description="Helical" evidence="12">
    <location>
        <begin position="16"/>
        <end position="40"/>
    </location>
</feature>
<feature type="compositionally biased region" description="Basic and acidic residues" evidence="11">
    <location>
        <begin position="756"/>
        <end position="770"/>
    </location>
</feature>
<protein>
    <submittedName>
        <fullName evidence="14">Sodium/hydrogen exchanger 8</fullName>
    </submittedName>
</protein>
<keyword evidence="7 12" id="KW-0472">Membrane</keyword>
<feature type="transmembrane region" description="Helical" evidence="12">
    <location>
        <begin position="221"/>
        <end position="244"/>
    </location>
</feature>
<dbReference type="PANTHER" id="PTHR10110">
    <property type="entry name" value="SODIUM/HYDROGEN EXCHANGER"/>
    <property type="match status" value="1"/>
</dbReference>
<evidence type="ECO:0000256" key="5">
    <source>
        <dbReference type="ARBA" id="ARBA00023053"/>
    </source>
</evidence>
<keyword evidence="8" id="KW-0739">Sodium transport</keyword>
<dbReference type="KEGG" id="mng:MNEG_0658"/>
<keyword evidence="15" id="KW-1185">Reference proteome</keyword>
<feature type="domain" description="Cation/H+ exchanger transmembrane" evidence="13">
    <location>
        <begin position="84"/>
        <end position="462"/>
    </location>
</feature>
<evidence type="ECO:0000259" key="13">
    <source>
        <dbReference type="Pfam" id="PF00999"/>
    </source>
</evidence>
<evidence type="ECO:0000256" key="12">
    <source>
        <dbReference type="SAM" id="Phobius"/>
    </source>
</evidence>
<evidence type="ECO:0000313" key="14">
    <source>
        <dbReference type="EMBL" id="KIZ07314.1"/>
    </source>
</evidence>
<feature type="region of interest" description="Disordered" evidence="11">
    <location>
        <begin position="568"/>
        <end position="614"/>
    </location>
</feature>
<name>A0A0D2LLR7_9CHLO</name>
<dbReference type="GO" id="GO:0015386">
    <property type="term" value="F:potassium:proton antiporter activity"/>
    <property type="evidence" value="ECO:0007669"/>
    <property type="project" value="TreeGrafter"/>
</dbReference>
<feature type="region of interest" description="Disordered" evidence="11">
    <location>
        <begin position="939"/>
        <end position="959"/>
    </location>
</feature>
<feature type="region of interest" description="Disordered" evidence="11">
    <location>
        <begin position="881"/>
        <end position="902"/>
    </location>
</feature>
<feature type="compositionally biased region" description="Low complexity" evidence="11">
    <location>
        <begin position="1129"/>
        <end position="1145"/>
    </location>
</feature>
<dbReference type="PANTHER" id="PTHR10110:SF197">
    <property type="entry name" value="SODIUM_HYDROGEN EXCHANGER"/>
    <property type="match status" value="1"/>
</dbReference>
<feature type="transmembrane region" description="Helical" evidence="12">
    <location>
        <begin position="47"/>
        <end position="66"/>
    </location>
</feature>
<dbReference type="GO" id="GO:0098719">
    <property type="term" value="P:sodium ion import across plasma membrane"/>
    <property type="evidence" value="ECO:0007669"/>
    <property type="project" value="TreeGrafter"/>
</dbReference>
<evidence type="ECO:0000256" key="1">
    <source>
        <dbReference type="ARBA" id="ARBA00004141"/>
    </source>
</evidence>
<feature type="compositionally biased region" description="Pro residues" evidence="11">
    <location>
        <begin position="778"/>
        <end position="788"/>
    </location>
</feature>
<evidence type="ECO:0000256" key="8">
    <source>
        <dbReference type="ARBA" id="ARBA00023201"/>
    </source>
</evidence>
<keyword evidence="4 12" id="KW-1133">Transmembrane helix</keyword>
<feature type="transmembrane region" description="Helical" evidence="12">
    <location>
        <begin position="265"/>
        <end position="298"/>
    </location>
</feature>
<feature type="region of interest" description="Disordered" evidence="11">
    <location>
        <begin position="646"/>
        <end position="717"/>
    </location>
</feature>
<comment type="subcellular location">
    <subcellularLocation>
        <location evidence="1">Membrane</location>
        <topology evidence="1">Multi-pass membrane protein</topology>
    </subcellularLocation>
</comment>
<feature type="transmembrane region" description="Helical" evidence="12">
    <location>
        <begin position="406"/>
        <end position="426"/>
    </location>
</feature>
<feature type="compositionally biased region" description="Gly residues" evidence="11">
    <location>
        <begin position="793"/>
        <end position="803"/>
    </location>
</feature>